<protein>
    <submittedName>
        <fullName evidence="2">Uncharacterized protein</fullName>
    </submittedName>
</protein>
<evidence type="ECO:0000256" key="1">
    <source>
        <dbReference type="SAM" id="MobiDB-lite"/>
    </source>
</evidence>
<dbReference type="Proteomes" id="UP001230145">
    <property type="component" value="Unassembled WGS sequence"/>
</dbReference>
<sequence>MAMTTARPEAAMSPRASRTMADVSKRPSRESFVQNFFAEDGAGREWFPIDLQPYLENEGGHEDVLEACPALPPSDTLYGVPLK</sequence>
<reference evidence="2 3" key="1">
    <citation type="submission" date="2023-07" db="EMBL/GenBank/DDBJ databases">
        <title>Sequencing the genomes of 1000 actinobacteria strains.</title>
        <authorList>
            <person name="Klenk H.-P."/>
        </authorList>
    </citation>
    <scope>NUCLEOTIDE SEQUENCE [LARGE SCALE GENOMIC DNA]</scope>
    <source>
        <strain evidence="2 3">DSM 19515</strain>
    </source>
</reference>
<feature type="region of interest" description="Disordered" evidence="1">
    <location>
        <begin position="1"/>
        <end position="28"/>
    </location>
</feature>
<organism evidence="2 3">
    <name type="scientific">Trueperella abortisuis</name>
    <dbReference type="NCBI Taxonomy" id="445930"/>
    <lineage>
        <taxon>Bacteria</taxon>
        <taxon>Bacillati</taxon>
        <taxon>Actinomycetota</taxon>
        <taxon>Actinomycetes</taxon>
        <taxon>Actinomycetales</taxon>
        <taxon>Actinomycetaceae</taxon>
        <taxon>Trueperella</taxon>
    </lineage>
</organism>
<accession>A0ABT9PJP1</accession>
<comment type="caution">
    <text evidence="2">The sequence shown here is derived from an EMBL/GenBank/DDBJ whole genome shotgun (WGS) entry which is preliminary data.</text>
</comment>
<evidence type="ECO:0000313" key="2">
    <source>
        <dbReference type="EMBL" id="MDP9832941.1"/>
    </source>
</evidence>
<gene>
    <name evidence="2" type="ORF">J2S45_001620</name>
</gene>
<name>A0ABT9PJP1_9ACTO</name>
<evidence type="ECO:0000313" key="3">
    <source>
        <dbReference type="Proteomes" id="UP001230145"/>
    </source>
</evidence>
<dbReference type="EMBL" id="JAUSQL010000001">
    <property type="protein sequence ID" value="MDP9832941.1"/>
    <property type="molecule type" value="Genomic_DNA"/>
</dbReference>
<proteinExistence type="predicted"/>
<keyword evidence="3" id="KW-1185">Reference proteome</keyword>